<dbReference type="InterPro" id="IPR001461">
    <property type="entry name" value="Aspartic_peptidase_A1"/>
</dbReference>
<organism evidence="4 5">
    <name type="scientific">Cercospora beticola</name>
    <name type="common">Sugarbeet leaf spot fungus</name>
    <dbReference type="NCBI Taxonomy" id="122368"/>
    <lineage>
        <taxon>Eukaryota</taxon>
        <taxon>Fungi</taxon>
        <taxon>Dikarya</taxon>
        <taxon>Ascomycota</taxon>
        <taxon>Pezizomycotina</taxon>
        <taxon>Dothideomycetes</taxon>
        <taxon>Dothideomycetidae</taxon>
        <taxon>Mycosphaerellales</taxon>
        <taxon>Mycosphaerellaceae</taxon>
        <taxon>Cercospora</taxon>
    </lineage>
</organism>
<reference evidence="4 5" key="1">
    <citation type="submission" date="2023-09" db="EMBL/GenBank/DDBJ databases">
        <title>Complete-Gapless Cercospora beticola genome.</title>
        <authorList>
            <person name="Wyatt N.A."/>
            <person name="Spanner R.E."/>
            <person name="Bolton M.D."/>
        </authorList>
    </citation>
    <scope>NUCLEOTIDE SEQUENCE [LARGE SCALE GENOMIC DNA]</scope>
    <source>
        <strain evidence="4">Cb09-40</strain>
    </source>
</reference>
<dbReference type="SUPFAM" id="SSF50630">
    <property type="entry name" value="Acid proteases"/>
    <property type="match status" value="1"/>
</dbReference>
<accession>A0ABZ0NAI5</accession>
<feature type="compositionally biased region" description="Polar residues" evidence="2">
    <location>
        <begin position="42"/>
        <end position="62"/>
    </location>
</feature>
<dbReference type="Gene3D" id="2.40.70.10">
    <property type="entry name" value="Acid Proteases"/>
    <property type="match status" value="2"/>
</dbReference>
<dbReference type="Proteomes" id="UP001302367">
    <property type="component" value="Chromosome 1"/>
</dbReference>
<dbReference type="PRINTS" id="PR00792">
    <property type="entry name" value="PEPSIN"/>
</dbReference>
<evidence type="ECO:0000256" key="1">
    <source>
        <dbReference type="ARBA" id="ARBA00007447"/>
    </source>
</evidence>
<dbReference type="InterPro" id="IPR021109">
    <property type="entry name" value="Peptidase_aspartic_dom_sf"/>
</dbReference>
<dbReference type="RefSeq" id="XP_023459974.2">
    <property type="nucleotide sequence ID" value="XM_023593739.2"/>
</dbReference>
<evidence type="ECO:0000256" key="2">
    <source>
        <dbReference type="SAM" id="MobiDB-lite"/>
    </source>
</evidence>
<dbReference type="PROSITE" id="PS51767">
    <property type="entry name" value="PEPTIDASE_A1"/>
    <property type="match status" value="1"/>
</dbReference>
<evidence type="ECO:0000313" key="4">
    <source>
        <dbReference type="EMBL" id="WPA96523.1"/>
    </source>
</evidence>
<dbReference type="PANTHER" id="PTHR47966:SF47">
    <property type="entry name" value="ENDOPEPTIDASE, PUTATIVE (AFU_ORTHOLOGUE AFUA_3G01220)-RELATED"/>
    <property type="match status" value="1"/>
</dbReference>
<keyword evidence="5" id="KW-1185">Reference proteome</keyword>
<feature type="region of interest" description="Disordered" evidence="2">
    <location>
        <begin position="38"/>
        <end position="68"/>
    </location>
</feature>
<dbReference type="Pfam" id="PF00026">
    <property type="entry name" value="Asp"/>
    <property type="match status" value="1"/>
</dbReference>
<dbReference type="EMBL" id="CP134184">
    <property type="protein sequence ID" value="WPA96523.1"/>
    <property type="molecule type" value="Genomic_DNA"/>
</dbReference>
<comment type="similarity">
    <text evidence="1">Belongs to the peptidase A1 family.</text>
</comment>
<sequence>MCNNGESPTTWPIPAVHACVHLTVQELKYNVHDAANILPSHGQGSHRGTSQSPTGDSDQQLWSKAPTRQRELKITPNVVSLTRKDATSLSSIYVQAMRGRSGISRVANNTTPLISVEGGQVFLADVTVGGKPFQVVIDTGSSDPWLAQTGFQCFDPINDAQLDQSVCEFGPAYDSSQSTTFTPVENLNFNISYADGEYLNGGLGIDTFNMAGIEVPRQQFGVVSIAAWYGDGISSGLIGFAYRTLTSAYAGTDPRADIKGRQVPYNPLFVNMYEQQNVPAIFSIAMDRNSSAGGVLALGGIPDVQHSPYFASTPIQGVSVNTTSGRQVYEFYTIDIDGYAISANQSTQFSSYDNPDPRKTPLIHNGSDTIVDSGTSLCYVPDDVAEATAALFDPPAYYSSTQGAYFVDCNSRAPVFGVGIGKKIFYVNSDDLIIEIQRNVCVMGIQSDGGGLSILGGTWMKNVLAVFDIEGEQMRFAARQFYDLYA</sequence>
<dbReference type="CDD" id="cd05471">
    <property type="entry name" value="pepsin_like"/>
    <property type="match status" value="1"/>
</dbReference>
<evidence type="ECO:0000259" key="3">
    <source>
        <dbReference type="PROSITE" id="PS51767"/>
    </source>
</evidence>
<evidence type="ECO:0000313" key="5">
    <source>
        <dbReference type="Proteomes" id="UP001302367"/>
    </source>
</evidence>
<dbReference type="InterPro" id="IPR033121">
    <property type="entry name" value="PEPTIDASE_A1"/>
</dbReference>
<dbReference type="InterPro" id="IPR034164">
    <property type="entry name" value="Pepsin-like_dom"/>
</dbReference>
<name>A0ABZ0NAI5_CERBT</name>
<protein>
    <recommendedName>
        <fullName evidence="3">Peptidase A1 domain-containing protein</fullName>
    </recommendedName>
</protein>
<dbReference type="PANTHER" id="PTHR47966">
    <property type="entry name" value="BETA-SITE APP-CLEAVING ENZYME, ISOFORM A-RELATED"/>
    <property type="match status" value="1"/>
</dbReference>
<dbReference type="GeneID" id="35424909"/>
<gene>
    <name evidence="4" type="ORF">RHO25_001130</name>
</gene>
<feature type="domain" description="Peptidase A1" evidence="3">
    <location>
        <begin position="122"/>
        <end position="477"/>
    </location>
</feature>
<proteinExistence type="inferred from homology"/>